<evidence type="ECO:0000256" key="3">
    <source>
        <dbReference type="ARBA" id="ARBA00023163"/>
    </source>
</evidence>
<dbReference type="SUPFAM" id="SSF51215">
    <property type="entry name" value="Regulatory protein AraC"/>
    <property type="match status" value="1"/>
</dbReference>
<name>A0ABS7FND5_9ACTN</name>
<feature type="domain" description="HTH araC/xylS-type" evidence="4">
    <location>
        <begin position="178"/>
        <end position="275"/>
    </location>
</feature>
<dbReference type="SUPFAM" id="SSF46689">
    <property type="entry name" value="Homeodomain-like"/>
    <property type="match status" value="2"/>
</dbReference>
<protein>
    <submittedName>
        <fullName evidence="5">AraC family transcriptional regulator</fullName>
    </submittedName>
</protein>
<dbReference type="InterPro" id="IPR018060">
    <property type="entry name" value="HTH_AraC"/>
</dbReference>
<dbReference type="Gene3D" id="2.60.120.10">
    <property type="entry name" value="Jelly Rolls"/>
    <property type="match status" value="1"/>
</dbReference>
<keyword evidence="3" id="KW-0804">Transcription</keyword>
<gene>
    <name evidence="5" type="ORF">K1Y72_05090</name>
</gene>
<dbReference type="InterPro" id="IPR037923">
    <property type="entry name" value="HTH-like"/>
</dbReference>
<evidence type="ECO:0000256" key="2">
    <source>
        <dbReference type="ARBA" id="ARBA00023125"/>
    </source>
</evidence>
<sequence length="286" mass="30614">MSTPPVQPPDRRPDRAEWTRVPVLPDAAPLDLLDARFGRHHYAPHTHDEYAIGVCLEGAETMRHRGERIVSGPGAIIVVEPGAAHTGGPAGPEGYAYLALYPGEPLLRSLGLGLPRFHGPVIDDPPLATALRAAHRALRGGAEPLEAESRLLLLLGGLARRHGGAAAPPEAPGRDVARAVKARLAEQVQDPPTLGDLAADLGMSRYRLLRTFRASAGMPPYAWLAQHRVHRARALLDAGRRPAEAAALAGFADQAHLTRWFRRVLGVTPGAYRNGVQDVPAARPAE</sequence>
<keyword evidence="1" id="KW-0805">Transcription regulation</keyword>
<dbReference type="Pfam" id="PF12833">
    <property type="entry name" value="HTH_18"/>
    <property type="match status" value="1"/>
</dbReference>
<keyword evidence="2" id="KW-0238">DNA-binding</keyword>
<comment type="caution">
    <text evidence="5">The sequence shown here is derived from an EMBL/GenBank/DDBJ whole genome shotgun (WGS) entry which is preliminary data.</text>
</comment>
<dbReference type="InterPro" id="IPR050204">
    <property type="entry name" value="AraC_XylS_family_regulators"/>
</dbReference>
<keyword evidence="6" id="KW-1185">Reference proteome</keyword>
<evidence type="ECO:0000313" key="5">
    <source>
        <dbReference type="EMBL" id="MBW8481735.1"/>
    </source>
</evidence>
<dbReference type="InterPro" id="IPR003313">
    <property type="entry name" value="AraC-bd"/>
</dbReference>
<dbReference type="Pfam" id="PF02311">
    <property type="entry name" value="AraC_binding"/>
    <property type="match status" value="1"/>
</dbReference>
<evidence type="ECO:0000256" key="1">
    <source>
        <dbReference type="ARBA" id="ARBA00023015"/>
    </source>
</evidence>
<reference evidence="5 6" key="1">
    <citation type="submission" date="2021-07" db="EMBL/GenBank/DDBJ databases">
        <title>Actinomadura sp. PM05-2 isolated from lichen.</title>
        <authorList>
            <person name="Somphong A."/>
            <person name="Phongsopitanun W."/>
            <person name="Tanasupawat S."/>
            <person name="Peongsungnone V."/>
        </authorList>
    </citation>
    <scope>NUCLEOTIDE SEQUENCE [LARGE SCALE GENOMIC DNA]</scope>
    <source>
        <strain evidence="5 6">PM05-2</strain>
    </source>
</reference>
<dbReference type="InterPro" id="IPR014710">
    <property type="entry name" value="RmlC-like_jellyroll"/>
</dbReference>
<dbReference type="SMART" id="SM00342">
    <property type="entry name" value="HTH_ARAC"/>
    <property type="match status" value="1"/>
</dbReference>
<dbReference type="RefSeq" id="WP_220163729.1">
    <property type="nucleotide sequence ID" value="NZ_JAIBOA010000003.1"/>
</dbReference>
<dbReference type="PANTHER" id="PTHR46796:SF2">
    <property type="entry name" value="TRANSCRIPTIONAL REGULATORY PROTEIN"/>
    <property type="match status" value="1"/>
</dbReference>
<dbReference type="EMBL" id="JAIBOA010000003">
    <property type="protein sequence ID" value="MBW8481735.1"/>
    <property type="molecule type" value="Genomic_DNA"/>
</dbReference>
<dbReference type="PANTHER" id="PTHR46796">
    <property type="entry name" value="HTH-TYPE TRANSCRIPTIONAL ACTIVATOR RHAS-RELATED"/>
    <property type="match status" value="1"/>
</dbReference>
<evidence type="ECO:0000313" key="6">
    <source>
        <dbReference type="Proteomes" id="UP000774570"/>
    </source>
</evidence>
<dbReference type="PROSITE" id="PS01124">
    <property type="entry name" value="HTH_ARAC_FAMILY_2"/>
    <property type="match status" value="1"/>
</dbReference>
<dbReference type="Gene3D" id="1.10.10.60">
    <property type="entry name" value="Homeodomain-like"/>
    <property type="match status" value="1"/>
</dbReference>
<dbReference type="Proteomes" id="UP000774570">
    <property type="component" value="Unassembled WGS sequence"/>
</dbReference>
<proteinExistence type="predicted"/>
<accession>A0ABS7FND5</accession>
<organism evidence="5 6">
    <name type="scientific">Actinomadura parmotrematis</name>
    <dbReference type="NCBI Taxonomy" id="2864039"/>
    <lineage>
        <taxon>Bacteria</taxon>
        <taxon>Bacillati</taxon>
        <taxon>Actinomycetota</taxon>
        <taxon>Actinomycetes</taxon>
        <taxon>Streptosporangiales</taxon>
        <taxon>Thermomonosporaceae</taxon>
        <taxon>Actinomadura</taxon>
    </lineage>
</organism>
<dbReference type="InterPro" id="IPR009057">
    <property type="entry name" value="Homeodomain-like_sf"/>
</dbReference>
<evidence type="ECO:0000259" key="4">
    <source>
        <dbReference type="PROSITE" id="PS01124"/>
    </source>
</evidence>